<comment type="caution">
    <text evidence="2">The sequence shown here is derived from an EMBL/GenBank/DDBJ whole genome shotgun (WGS) entry which is preliminary data.</text>
</comment>
<dbReference type="EMBL" id="JAAQQR010000011">
    <property type="protein sequence ID" value="NID06834.1"/>
    <property type="molecule type" value="Genomic_DNA"/>
</dbReference>
<dbReference type="Proteomes" id="UP001429601">
    <property type="component" value="Unassembled WGS sequence"/>
</dbReference>
<name>A0ABX0Q8H0_9GAMM</name>
<keyword evidence="1" id="KW-0732">Signal</keyword>
<accession>A0ABX0Q8H0</accession>
<evidence type="ECO:0000256" key="1">
    <source>
        <dbReference type="SAM" id="SignalP"/>
    </source>
</evidence>
<evidence type="ECO:0000313" key="2">
    <source>
        <dbReference type="EMBL" id="NID06834.1"/>
    </source>
</evidence>
<evidence type="ECO:0000313" key="3">
    <source>
        <dbReference type="Proteomes" id="UP001429601"/>
    </source>
</evidence>
<proteinExistence type="predicted"/>
<dbReference type="RefSeq" id="WP_167129494.1">
    <property type="nucleotide sequence ID" value="NZ_JAAQQR010000011.1"/>
</dbReference>
<protein>
    <submittedName>
        <fullName evidence="2">Uncharacterized protein</fullName>
    </submittedName>
</protein>
<keyword evidence="3" id="KW-1185">Reference proteome</keyword>
<sequence>MQSLAKLFASLTFLALVVLPNRASACDSGYWVQSVADDGGIIVLNDGTIWEVSSIDKIDSALWLPMTEVVVCDDKLINVDDNETVEATRIK</sequence>
<organism evidence="2 3">
    <name type="scientific">Luteibacter jiangsuensis</name>
    <dbReference type="NCBI Taxonomy" id="637577"/>
    <lineage>
        <taxon>Bacteria</taxon>
        <taxon>Pseudomonadati</taxon>
        <taxon>Pseudomonadota</taxon>
        <taxon>Gammaproteobacteria</taxon>
        <taxon>Lysobacterales</taxon>
        <taxon>Rhodanobacteraceae</taxon>
        <taxon>Luteibacter</taxon>
    </lineage>
</organism>
<gene>
    <name evidence="2" type="ORF">HBF26_18250</name>
</gene>
<reference evidence="2 3" key="1">
    <citation type="journal article" date="2011" name="Curr. Microbiol.">
        <title>Luteibacter jiangsuensis sp. nov.: a methamidophos-degrading bacterium isolated from a methamidophos-manufacturing factory.</title>
        <authorList>
            <person name="Wang L."/>
            <person name="Wang G.L."/>
            <person name="Li S.P."/>
            <person name="Jiang J.D."/>
        </authorList>
    </citation>
    <scope>NUCLEOTIDE SEQUENCE [LARGE SCALE GENOMIC DNA]</scope>
    <source>
        <strain evidence="2 3">CGMCC 1.10133</strain>
    </source>
</reference>
<feature type="signal peptide" evidence="1">
    <location>
        <begin position="1"/>
        <end position="25"/>
    </location>
</feature>
<feature type="chain" id="PRO_5045971335" evidence="1">
    <location>
        <begin position="26"/>
        <end position="91"/>
    </location>
</feature>